<dbReference type="EMBL" id="CP131061">
    <property type="protein sequence ID" value="WNY27348.1"/>
    <property type="molecule type" value="Genomic_DNA"/>
</dbReference>
<protein>
    <submittedName>
        <fullName evidence="1">Uncharacterized protein</fullName>
    </submittedName>
</protein>
<keyword evidence="2" id="KW-1185">Reference proteome</keyword>
<evidence type="ECO:0000313" key="1">
    <source>
        <dbReference type="EMBL" id="WNY27348.1"/>
    </source>
</evidence>
<organism evidence="1 2">
    <name type="scientific">Methanolapillus ohkumae</name>
    <dbReference type="NCBI Taxonomy" id="3028298"/>
    <lineage>
        <taxon>Archaea</taxon>
        <taxon>Methanobacteriati</taxon>
        <taxon>Methanobacteriota</taxon>
        <taxon>Stenosarchaea group</taxon>
        <taxon>Methanomicrobia</taxon>
        <taxon>Methanosarcinales</taxon>
        <taxon>Methanosarcinaceae</taxon>
        <taxon>Methanolapillus</taxon>
    </lineage>
</organism>
<sequence length="45" mass="5243">MFDEKFFDVDGEEELNMLELKRNIGTNVKSWHASSVSGIFEHNIK</sequence>
<evidence type="ECO:0000313" key="2">
    <source>
        <dbReference type="Proteomes" id="UP001304970"/>
    </source>
</evidence>
<dbReference type="GeneID" id="89228569"/>
<gene>
    <name evidence="1" type="ORF">MsAm2_11430</name>
</gene>
<dbReference type="RefSeq" id="WP_338097326.1">
    <property type="nucleotide sequence ID" value="NZ_CP131061.1"/>
</dbReference>
<dbReference type="AlphaFoldDB" id="A0AA96V8Q8"/>
<dbReference type="Proteomes" id="UP001304970">
    <property type="component" value="Chromosome"/>
</dbReference>
<proteinExistence type="predicted"/>
<accession>A0AA96V8Q8</accession>
<name>A0AA96V8Q8_9EURY</name>
<reference evidence="1 2" key="1">
    <citation type="submission" date="2023-07" db="EMBL/GenBank/DDBJ databases">
        <title>Closed genome sequence of Methanosarcinaceae archaeon Am2.</title>
        <authorList>
            <person name="Poehlein A."/>
            <person name="Protasov E."/>
            <person name="Platt K."/>
            <person name="Reeh H."/>
            <person name="Daniel R."/>
            <person name="Brune A."/>
        </authorList>
    </citation>
    <scope>NUCLEOTIDE SEQUENCE [LARGE SCALE GENOMIC DNA]</scope>
    <source>
        <strain evidence="1 2">Am2</strain>
    </source>
</reference>